<evidence type="ECO:0000313" key="3">
    <source>
        <dbReference type="EMBL" id="RIA55586.1"/>
    </source>
</evidence>
<dbReference type="Pfam" id="PF20531">
    <property type="entry name" value="DUF6746"/>
    <property type="match status" value="1"/>
</dbReference>
<dbReference type="Proteomes" id="UP000266273">
    <property type="component" value="Unassembled WGS sequence"/>
</dbReference>
<comment type="caution">
    <text evidence="3">The sequence shown here is derived from an EMBL/GenBank/DDBJ whole genome shotgun (WGS) entry which is preliminary data.</text>
</comment>
<protein>
    <recommendedName>
        <fullName evidence="5">Soluble cytochrome b562</fullName>
    </recommendedName>
</protein>
<accession>A0A397Q2J5</accession>
<reference evidence="3 4" key="1">
    <citation type="submission" date="2018-08" db="EMBL/GenBank/DDBJ databases">
        <title>Genomic Encyclopedia of Archaeal and Bacterial Type Strains, Phase II (KMG-II): from individual species to whole genera.</title>
        <authorList>
            <person name="Goeker M."/>
        </authorList>
    </citation>
    <scope>NUCLEOTIDE SEQUENCE [LARGE SCALE GENOMIC DNA]</scope>
    <source>
        <strain evidence="3 4">DSM 5002</strain>
    </source>
</reference>
<dbReference type="EMBL" id="QXDF01000001">
    <property type="protein sequence ID" value="RIA55586.1"/>
    <property type="molecule type" value="Genomic_DNA"/>
</dbReference>
<gene>
    <name evidence="3" type="ORF">BXY53_0656</name>
</gene>
<feature type="signal peptide" evidence="2">
    <location>
        <begin position="1"/>
        <end position="25"/>
    </location>
</feature>
<evidence type="ECO:0000256" key="2">
    <source>
        <dbReference type="SAM" id="SignalP"/>
    </source>
</evidence>
<dbReference type="RefSeq" id="WP_119060474.1">
    <property type="nucleotide sequence ID" value="NZ_QXDF01000001.1"/>
</dbReference>
<proteinExistence type="predicted"/>
<organism evidence="3 4">
    <name type="scientific">Dichotomicrobium thermohalophilum</name>
    <dbReference type="NCBI Taxonomy" id="933063"/>
    <lineage>
        <taxon>Bacteria</taxon>
        <taxon>Pseudomonadati</taxon>
        <taxon>Pseudomonadota</taxon>
        <taxon>Alphaproteobacteria</taxon>
        <taxon>Hyphomicrobiales</taxon>
        <taxon>Hyphomicrobiaceae</taxon>
        <taxon>Dichotomicrobium</taxon>
    </lineage>
</organism>
<evidence type="ECO:0008006" key="5">
    <source>
        <dbReference type="Google" id="ProtNLM"/>
    </source>
</evidence>
<dbReference type="AlphaFoldDB" id="A0A397Q2J5"/>
<evidence type="ECO:0000256" key="1">
    <source>
        <dbReference type="SAM" id="Coils"/>
    </source>
</evidence>
<keyword evidence="4" id="KW-1185">Reference proteome</keyword>
<dbReference type="InterPro" id="IPR046634">
    <property type="entry name" value="DUF6746"/>
</dbReference>
<keyword evidence="1" id="KW-0175">Coiled coil</keyword>
<keyword evidence="2" id="KW-0732">Signal</keyword>
<feature type="chain" id="PRO_5017262529" description="Soluble cytochrome b562" evidence="2">
    <location>
        <begin position="26"/>
        <end position="131"/>
    </location>
</feature>
<evidence type="ECO:0000313" key="4">
    <source>
        <dbReference type="Proteomes" id="UP000266273"/>
    </source>
</evidence>
<feature type="coiled-coil region" evidence="1">
    <location>
        <begin position="79"/>
        <end position="113"/>
    </location>
</feature>
<sequence>MSIRLGVLTLAGAMAAAAFAGPALASEDEKEEYEHYRAEKSETLGQAVKNFSEYNKRIAKVLEKAELSPADVEEIHEATYTLEEALERMEEGMEELEETLETLHRASEAHQEEAVREAGKAYLETAGQMVP</sequence>
<name>A0A397Q2J5_9HYPH</name>
<dbReference type="OrthoDB" id="5975812at2"/>